<dbReference type="Pfam" id="PF25989">
    <property type="entry name" value="YknX_C"/>
    <property type="match status" value="1"/>
</dbReference>
<dbReference type="Gene3D" id="2.40.50.100">
    <property type="match status" value="1"/>
</dbReference>
<dbReference type="Gene3D" id="1.10.287.470">
    <property type="entry name" value="Helix hairpin bin"/>
    <property type="match status" value="1"/>
</dbReference>
<reference evidence="4 5" key="1">
    <citation type="submission" date="2019-08" db="EMBL/GenBank/DDBJ databases">
        <title>Bradymonadales sp. TMQ4.</title>
        <authorList>
            <person name="Liang Q."/>
        </authorList>
    </citation>
    <scope>NUCLEOTIDE SEQUENCE [LARGE SCALE GENOMIC DNA]</scope>
    <source>
        <strain evidence="4 5">TMQ4</strain>
    </source>
</reference>
<keyword evidence="5" id="KW-1185">Reference proteome</keyword>
<dbReference type="SUPFAM" id="SSF111369">
    <property type="entry name" value="HlyD-like secretion proteins"/>
    <property type="match status" value="1"/>
</dbReference>
<dbReference type="Gene3D" id="2.40.30.170">
    <property type="match status" value="1"/>
</dbReference>
<dbReference type="OrthoDB" id="9784484at2"/>
<dbReference type="GO" id="GO:0015562">
    <property type="term" value="F:efflux transmembrane transporter activity"/>
    <property type="evidence" value="ECO:0007669"/>
    <property type="project" value="TreeGrafter"/>
</dbReference>
<dbReference type="Gene3D" id="2.40.420.20">
    <property type="match status" value="1"/>
</dbReference>
<sequence length="246" mass="27024">MALGEWEIAKAEISRLDAMIAERVVRAPFDGVIGLVEVSPGAIVTPDTHIATLRNLDELDVRFEVPERFASRIRLDQPLQLRAFDSQNLIDARITALESGLNTLNRTLAAQARLQPDASLRPGALVQVRLILEERPGALTIPTTAITESLEGSSVWVLQDDNTVKARTIEKGARTDARVEVLEGLSEGERVVVTGRQALEEGDKVRVDDSDDALDVNDIVPEATTPGMRNQWFSEEVLEETLKEAP</sequence>
<dbReference type="AlphaFoldDB" id="A0A5C6WZJ5"/>
<evidence type="ECO:0000256" key="1">
    <source>
        <dbReference type="ARBA" id="ARBA00009477"/>
    </source>
</evidence>
<proteinExistence type="inferred from homology"/>
<protein>
    <submittedName>
        <fullName evidence="4">Efflux RND transporter periplasmic adaptor subunit</fullName>
    </submittedName>
</protein>
<feature type="domain" description="CusB-like beta-barrel" evidence="2">
    <location>
        <begin position="61"/>
        <end position="130"/>
    </location>
</feature>
<feature type="domain" description="YknX-like C-terminal permuted SH3-like" evidence="3">
    <location>
        <begin position="138"/>
        <end position="207"/>
    </location>
</feature>
<gene>
    <name evidence="4" type="ORF">FRC98_17940</name>
</gene>
<dbReference type="Proteomes" id="UP000321412">
    <property type="component" value="Unassembled WGS sequence"/>
</dbReference>
<dbReference type="PANTHER" id="PTHR30469">
    <property type="entry name" value="MULTIDRUG RESISTANCE PROTEIN MDTA"/>
    <property type="match status" value="1"/>
</dbReference>
<comment type="similarity">
    <text evidence="1">Belongs to the membrane fusion protein (MFP) (TC 8.A.1) family.</text>
</comment>
<organism evidence="4 5">
    <name type="scientific">Lujinxingia vulgaris</name>
    <dbReference type="NCBI Taxonomy" id="2600176"/>
    <lineage>
        <taxon>Bacteria</taxon>
        <taxon>Deltaproteobacteria</taxon>
        <taxon>Bradymonadales</taxon>
        <taxon>Lujinxingiaceae</taxon>
        <taxon>Lujinxingia</taxon>
    </lineage>
</organism>
<evidence type="ECO:0000259" key="3">
    <source>
        <dbReference type="Pfam" id="PF25989"/>
    </source>
</evidence>
<accession>A0A5C6WZJ5</accession>
<dbReference type="GO" id="GO:1990281">
    <property type="term" value="C:efflux pump complex"/>
    <property type="evidence" value="ECO:0007669"/>
    <property type="project" value="TreeGrafter"/>
</dbReference>
<dbReference type="NCBIfam" id="TIGR01730">
    <property type="entry name" value="RND_mfp"/>
    <property type="match status" value="1"/>
</dbReference>
<dbReference type="EMBL" id="VOSM01000011">
    <property type="protein sequence ID" value="TXD34999.1"/>
    <property type="molecule type" value="Genomic_DNA"/>
</dbReference>
<comment type="caution">
    <text evidence="4">The sequence shown here is derived from an EMBL/GenBank/DDBJ whole genome shotgun (WGS) entry which is preliminary data.</text>
</comment>
<dbReference type="InterPro" id="IPR058792">
    <property type="entry name" value="Beta-barrel_RND_2"/>
</dbReference>
<dbReference type="InterPro" id="IPR006143">
    <property type="entry name" value="RND_pump_MFP"/>
</dbReference>
<evidence type="ECO:0000313" key="4">
    <source>
        <dbReference type="EMBL" id="TXD34999.1"/>
    </source>
</evidence>
<dbReference type="Pfam" id="PF25954">
    <property type="entry name" value="Beta-barrel_RND_2"/>
    <property type="match status" value="1"/>
</dbReference>
<evidence type="ECO:0000313" key="5">
    <source>
        <dbReference type="Proteomes" id="UP000321412"/>
    </source>
</evidence>
<name>A0A5C6WZJ5_9DELT</name>
<evidence type="ECO:0000259" key="2">
    <source>
        <dbReference type="Pfam" id="PF25954"/>
    </source>
</evidence>
<dbReference type="InterPro" id="IPR058637">
    <property type="entry name" value="YknX-like_C"/>
</dbReference>